<dbReference type="CTD" id="20321550"/>
<keyword evidence="2" id="KW-1185">Reference proteome</keyword>
<dbReference type="AlphaFoldDB" id="A0A074ZPB8"/>
<dbReference type="RefSeq" id="XP_009171134.1">
    <property type="nucleotide sequence ID" value="XM_009172870.1"/>
</dbReference>
<sequence>MFSSEFVGISYIASQFYSPIHQMGESVAAKTSHSSCRPKMARDDVSREQQTRFWLNGVLWTTSLHSA</sequence>
<reference evidence="1 2" key="1">
    <citation type="submission" date="2013-11" db="EMBL/GenBank/DDBJ databases">
        <title>Opisthorchis viverrini - life in the bile duct.</title>
        <authorList>
            <person name="Young N.D."/>
            <person name="Nagarajan N."/>
            <person name="Lin S.J."/>
            <person name="Korhonen P.K."/>
            <person name="Jex A.R."/>
            <person name="Hall R.S."/>
            <person name="Safavi-Hemami H."/>
            <person name="Kaewkong W."/>
            <person name="Bertrand D."/>
            <person name="Gao S."/>
            <person name="Seet Q."/>
            <person name="Wongkham S."/>
            <person name="Teh B.T."/>
            <person name="Wongkham C."/>
            <person name="Intapan P.M."/>
            <person name="Maleewong W."/>
            <person name="Yang X."/>
            <person name="Hu M."/>
            <person name="Wang Z."/>
            <person name="Hofmann A."/>
            <person name="Sternberg P.W."/>
            <person name="Tan P."/>
            <person name="Wang J."/>
            <person name="Gasser R.B."/>
        </authorList>
    </citation>
    <scope>NUCLEOTIDE SEQUENCE [LARGE SCALE GENOMIC DNA]</scope>
</reference>
<dbReference type="KEGG" id="ovi:T265_07371"/>
<protein>
    <submittedName>
        <fullName evidence="1">Uncharacterized protein</fullName>
    </submittedName>
</protein>
<evidence type="ECO:0000313" key="2">
    <source>
        <dbReference type="Proteomes" id="UP000054324"/>
    </source>
</evidence>
<accession>A0A074ZPB8</accession>
<dbReference type="Proteomes" id="UP000054324">
    <property type="component" value="Unassembled WGS sequence"/>
</dbReference>
<dbReference type="GeneID" id="20321550"/>
<dbReference type="EMBL" id="KL596786">
    <property type="protein sequence ID" value="KER25150.1"/>
    <property type="molecule type" value="Genomic_DNA"/>
</dbReference>
<organism evidence="1 2">
    <name type="scientific">Opisthorchis viverrini</name>
    <name type="common">Southeast Asian liver fluke</name>
    <dbReference type="NCBI Taxonomy" id="6198"/>
    <lineage>
        <taxon>Eukaryota</taxon>
        <taxon>Metazoa</taxon>
        <taxon>Spiralia</taxon>
        <taxon>Lophotrochozoa</taxon>
        <taxon>Platyhelminthes</taxon>
        <taxon>Trematoda</taxon>
        <taxon>Digenea</taxon>
        <taxon>Opisthorchiida</taxon>
        <taxon>Opisthorchiata</taxon>
        <taxon>Opisthorchiidae</taxon>
        <taxon>Opisthorchis</taxon>
    </lineage>
</organism>
<gene>
    <name evidence="1" type="ORF">T265_07371</name>
</gene>
<name>A0A074ZPB8_OPIVI</name>
<proteinExistence type="predicted"/>
<evidence type="ECO:0000313" key="1">
    <source>
        <dbReference type="EMBL" id="KER25150.1"/>
    </source>
</evidence>